<dbReference type="AlphaFoldDB" id="A0AAN8N7R7"/>
<reference evidence="3 4" key="1">
    <citation type="submission" date="2019-10" db="EMBL/GenBank/DDBJ databases">
        <authorList>
            <person name="Palmer J.M."/>
        </authorList>
    </citation>
    <scope>NUCLEOTIDE SEQUENCE [LARGE SCALE GENOMIC DNA]</scope>
    <source>
        <strain evidence="3 4">TWF718</strain>
    </source>
</reference>
<evidence type="ECO:0000256" key="2">
    <source>
        <dbReference type="ARBA" id="ARBA00022842"/>
    </source>
</evidence>
<dbReference type="InterPro" id="IPR042086">
    <property type="entry name" value="MeTrfase_capping"/>
</dbReference>
<dbReference type="Pfam" id="PF03492">
    <property type="entry name" value="Methyltransf_7"/>
    <property type="match status" value="1"/>
</dbReference>
<accession>A0AAN8N7R7</accession>
<gene>
    <name evidence="3" type="ORF">TWF718_005479</name>
</gene>
<evidence type="ECO:0008006" key="5">
    <source>
        <dbReference type="Google" id="ProtNLM"/>
    </source>
</evidence>
<dbReference type="PANTHER" id="PTHR31009">
    <property type="entry name" value="S-ADENOSYL-L-METHIONINE:CARBOXYL METHYLTRANSFERASE FAMILY PROTEIN"/>
    <property type="match status" value="1"/>
</dbReference>
<keyword evidence="1" id="KW-0479">Metal-binding</keyword>
<evidence type="ECO:0000256" key="1">
    <source>
        <dbReference type="ARBA" id="ARBA00022723"/>
    </source>
</evidence>
<dbReference type="EMBL" id="JAVHNR010000003">
    <property type="protein sequence ID" value="KAK6347640.1"/>
    <property type="molecule type" value="Genomic_DNA"/>
</dbReference>
<sequence>MAECNSMTMSSGNTYNDNCHQQTAVLKASLHLFDDIELGPNVTIADYGCSQGSNSVMMMQHVLKRMPPSSTASLIFEDLPSNEFSSLIKLLPELCSSNPSLKIYPSLVPRSFYESVLTPNTVDIGFTSCTIHWLKRMPEIKPPTETVEEYYSKRYARNAPSAKEDFHEFLTYRGQEIKSGGYLIIGCLGGFTKEELAGSYKDATVIRHKAVFKAVEKLVEQGVLPQEAVANINVPIHDRLVEDFLSGIEELKDTWVMEKYERKLVSHPAYYKYLSIVKDADREGKIAAAKEYAGTNIDWILAIMGDMLKSWWLQAGVKEDKIDEYYEMAKATAKDILWKEGPGGAEMPMMYTRLRRV</sequence>
<keyword evidence="4" id="KW-1185">Reference proteome</keyword>
<evidence type="ECO:0000313" key="4">
    <source>
        <dbReference type="Proteomes" id="UP001313282"/>
    </source>
</evidence>
<protein>
    <recommendedName>
        <fullName evidence="5">S-adenosyl-L-methionine-dependent methyltransferase</fullName>
    </recommendedName>
</protein>
<keyword evidence="2" id="KW-0460">Magnesium</keyword>
<dbReference type="InterPro" id="IPR029063">
    <property type="entry name" value="SAM-dependent_MTases_sf"/>
</dbReference>
<dbReference type="GO" id="GO:0008168">
    <property type="term" value="F:methyltransferase activity"/>
    <property type="evidence" value="ECO:0007669"/>
    <property type="project" value="InterPro"/>
</dbReference>
<dbReference type="GO" id="GO:0046872">
    <property type="term" value="F:metal ion binding"/>
    <property type="evidence" value="ECO:0007669"/>
    <property type="project" value="UniProtKB-KW"/>
</dbReference>
<proteinExistence type="predicted"/>
<dbReference type="SUPFAM" id="SSF53335">
    <property type="entry name" value="S-adenosyl-L-methionine-dependent methyltransferases"/>
    <property type="match status" value="1"/>
</dbReference>
<organism evidence="3 4">
    <name type="scientific">Orbilia javanica</name>
    <dbReference type="NCBI Taxonomy" id="47235"/>
    <lineage>
        <taxon>Eukaryota</taxon>
        <taxon>Fungi</taxon>
        <taxon>Dikarya</taxon>
        <taxon>Ascomycota</taxon>
        <taxon>Pezizomycotina</taxon>
        <taxon>Orbiliomycetes</taxon>
        <taxon>Orbiliales</taxon>
        <taxon>Orbiliaceae</taxon>
        <taxon>Orbilia</taxon>
    </lineage>
</organism>
<comment type="caution">
    <text evidence="3">The sequence shown here is derived from an EMBL/GenBank/DDBJ whole genome shotgun (WGS) entry which is preliminary data.</text>
</comment>
<dbReference type="Gene3D" id="3.40.50.150">
    <property type="entry name" value="Vaccinia Virus protein VP39"/>
    <property type="match status" value="1"/>
</dbReference>
<dbReference type="Gene3D" id="1.10.1200.270">
    <property type="entry name" value="Methyltransferase, alpha-helical capping domain"/>
    <property type="match status" value="1"/>
</dbReference>
<evidence type="ECO:0000313" key="3">
    <source>
        <dbReference type="EMBL" id="KAK6347640.1"/>
    </source>
</evidence>
<dbReference type="Proteomes" id="UP001313282">
    <property type="component" value="Unassembled WGS sequence"/>
</dbReference>
<dbReference type="InterPro" id="IPR005299">
    <property type="entry name" value="MeTrfase_7"/>
</dbReference>
<name>A0AAN8N7R7_9PEZI</name>